<gene>
    <name evidence="16" type="ORF">ACFOGJ_01595</name>
</gene>
<dbReference type="Pfam" id="PF13624">
    <property type="entry name" value="SurA_N_3"/>
    <property type="match status" value="1"/>
</dbReference>
<feature type="transmembrane region" description="Helical" evidence="14">
    <location>
        <begin position="12"/>
        <end position="31"/>
    </location>
</feature>
<evidence type="ECO:0000256" key="6">
    <source>
        <dbReference type="ARBA" id="ARBA00022989"/>
    </source>
</evidence>
<evidence type="ECO:0000256" key="10">
    <source>
        <dbReference type="ARBA" id="ARBA00031484"/>
    </source>
</evidence>
<comment type="similarity">
    <text evidence="11">Belongs to the PpiD chaperone family.</text>
</comment>
<evidence type="ECO:0000256" key="4">
    <source>
        <dbReference type="ARBA" id="ARBA00022519"/>
    </source>
</evidence>
<keyword evidence="6 14" id="KW-1133">Transmembrane helix</keyword>
<feature type="domain" description="PpiC" evidence="15">
    <location>
        <begin position="248"/>
        <end position="370"/>
    </location>
</feature>
<evidence type="ECO:0000256" key="13">
    <source>
        <dbReference type="ARBA" id="ARBA00042775"/>
    </source>
</evidence>
<evidence type="ECO:0000256" key="2">
    <source>
        <dbReference type="ARBA" id="ARBA00018370"/>
    </source>
</evidence>
<evidence type="ECO:0000256" key="14">
    <source>
        <dbReference type="SAM" id="Phobius"/>
    </source>
</evidence>
<keyword evidence="5 14" id="KW-0812">Transmembrane</keyword>
<evidence type="ECO:0000256" key="5">
    <source>
        <dbReference type="ARBA" id="ARBA00022692"/>
    </source>
</evidence>
<keyword evidence="17" id="KW-1185">Reference proteome</keyword>
<dbReference type="InterPro" id="IPR000297">
    <property type="entry name" value="PPIase_PpiC"/>
</dbReference>
<evidence type="ECO:0000313" key="16">
    <source>
        <dbReference type="EMBL" id="MFC3225905.1"/>
    </source>
</evidence>
<keyword evidence="8" id="KW-0143">Chaperone</keyword>
<dbReference type="Gene3D" id="3.10.50.40">
    <property type="match status" value="1"/>
</dbReference>
<dbReference type="InterPro" id="IPR052029">
    <property type="entry name" value="PpiD_chaperone"/>
</dbReference>
<evidence type="ECO:0000313" key="17">
    <source>
        <dbReference type="Proteomes" id="UP001595528"/>
    </source>
</evidence>
<organism evidence="16 17">
    <name type="scientific">Marinibaculum pumilum</name>
    <dbReference type="NCBI Taxonomy" id="1766165"/>
    <lineage>
        <taxon>Bacteria</taxon>
        <taxon>Pseudomonadati</taxon>
        <taxon>Pseudomonadota</taxon>
        <taxon>Alphaproteobacteria</taxon>
        <taxon>Rhodospirillales</taxon>
        <taxon>Rhodospirillaceae</taxon>
        <taxon>Marinibaculum</taxon>
    </lineage>
</organism>
<comment type="subcellular location">
    <subcellularLocation>
        <location evidence="1">Cell inner membrane</location>
        <topology evidence="1">Single-pass type II membrane protein</topology>
        <orientation evidence="1">Periplasmic side</orientation>
    </subcellularLocation>
</comment>
<reference evidence="17" key="1">
    <citation type="journal article" date="2019" name="Int. J. Syst. Evol. Microbiol.">
        <title>The Global Catalogue of Microorganisms (GCM) 10K type strain sequencing project: providing services to taxonomists for standard genome sequencing and annotation.</title>
        <authorList>
            <consortium name="The Broad Institute Genomics Platform"/>
            <consortium name="The Broad Institute Genome Sequencing Center for Infectious Disease"/>
            <person name="Wu L."/>
            <person name="Ma J."/>
        </authorList>
    </citation>
    <scope>NUCLEOTIDE SEQUENCE [LARGE SCALE GENOMIC DNA]</scope>
    <source>
        <strain evidence="17">KCTC 42964</strain>
    </source>
</reference>
<dbReference type="RefSeq" id="WP_379897645.1">
    <property type="nucleotide sequence ID" value="NZ_JBHRTR010000005.1"/>
</dbReference>
<evidence type="ECO:0000256" key="12">
    <source>
        <dbReference type="ARBA" id="ARBA00040743"/>
    </source>
</evidence>
<keyword evidence="4" id="KW-0997">Cell inner membrane</keyword>
<evidence type="ECO:0000256" key="11">
    <source>
        <dbReference type="ARBA" id="ARBA00038408"/>
    </source>
</evidence>
<keyword evidence="3" id="KW-1003">Cell membrane</keyword>
<evidence type="ECO:0000256" key="9">
    <source>
        <dbReference type="ARBA" id="ARBA00030642"/>
    </source>
</evidence>
<evidence type="ECO:0000256" key="1">
    <source>
        <dbReference type="ARBA" id="ARBA00004382"/>
    </source>
</evidence>
<sequence>MLQQLRKSAGTWMVKALMLLLVASFATWGIGDYLGGGGEQVVAEVGGQEIPTASFQDEYRQRLAAAQRQFGGRLDADQAKAIGLPEEVLKQQINTILLERVAQQMNLRAPDDVVRALILQDPAFTSQEGEFDRLKFQDFLVRSGLSEDMFVDLLRGEVRGQAIARTVTAGELPAPESLTSAVVDYVGTRRRVAYLIVDKQSVPAPEEPAPSELQAYYNAHPDDYTAPELRSVSWISLSPAGLRDRIEISEETLRAAYEDRQDSLNVPPTRTVRQVAAFDEETARAVSEAVAQGASLEAAAQQAGAAPPVALDPLTRADLADLLGDEVATAAFERSEPGILPAMESPLAWHVVEVTEVKDGSAPSFEAAREQLADTLAQEAAIDRLYTLANEVEDLIAGGARLKEIGETIGLPVQSHDGIDASGRDIDGNPVDPVPGLATLRRELWRMEAGGEPETFENDNAEGFTVVQLDAVSPPRLRSFEEVEDRVRADWTDSRRAELAMQEAEALARDISGGTDMQDVAAGSGLAVSEPAPFTRFGDGARLPWGQPMMEKLFAAPAGEVVTGSIANGSAVVARIEEVLPVERNEAAEQLQARLSERWSDGFRQDLTGAFLEGLAGRVGVTINQQELDRAI</sequence>
<dbReference type="InterPro" id="IPR046357">
    <property type="entry name" value="PPIase_dom_sf"/>
</dbReference>
<evidence type="ECO:0000256" key="3">
    <source>
        <dbReference type="ARBA" id="ARBA00022475"/>
    </source>
</evidence>
<dbReference type="InterPro" id="IPR027304">
    <property type="entry name" value="Trigger_fact/SurA_dom_sf"/>
</dbReference>
<protein>
    <recommendedName>
        <fullName evidence="2">Parvulin-like PPIase</fullName>
    </recommendedName>
    <alternativeName>
        <fullName evidence="9">Peptidyl-prolyl cis-trans isomerase plp</fullName>
    </alternativeName>
    <alternativeName>
        <fullName evidence="12">Periplasmic chaperone PpiD</fullName>
    </alternativeName>
    <alternativeName>
        <fullName evidence="13">Periplasmic folding chaperone</fullName>
    </alternativeName>
    <alternativeName>
        <fullName evidence="10">Rotamase plp</fullName>
    </alternativeName>
</protein>
<dbReference type="PANTHER" id="PTHR47529">
    <property type="entry name" value="PEPTIDYL-PROLYL CIS-TRANS ISOMERASE D"/>
    <property type="match status" value="1"/>
</dbReference>
<proteinExistence type="inferred from homology"/>
<dbReference type="EMBL" id="JBHRTR010000005">
    <property type="protein sequence ID" value="MFC3225905.1"/>
    <property type="molecule type" value="Genomic_DNA"/>
</dbReference>
<dbReference type="PANTHER" id="PTHR47529:SF1">
    <property type="entry name" value="PERIPLASMIC CHAPERONE PPID"/>
    <property type="match status" value="1"/>
</dbReference>
<evidence type="ECO:0000256" key="7">
    <source>
        <dbReference type="ARBA" id="ARBA00023136"/>
    </source>
</evidence>
<accession>A0ABV7KUF2</accession>
<dbReference type="SUPFAM" id="SSF109998">
    <property type="entry name" value="Triger factor/SurA peptide-binding domain-like"/>
    <property type="match status" value="1"/>
</dbReference>
<evidence type="ECO:0000259" key="15">
    <source>
        <dbReference type="Pfam" id="PF13145"/>
    </source>
</evidence>
<name>A0ABV7KUF2_9PROT</name>
<evidence type="ECO:0000256" key="8">
    <source>
        <dbReference type="ARBA" id="ARBA00023186"/>
    </source>
</evidence>
<keyword evidence="7 14" id="KW-0472">Membrane</keyword>
<dbReference type="Pfam" id="PF13145">
    <property type="entry name" value="Rotamase_2"/>
    <property type="match status" value="1"/>
</dbReference>
<dbReference type="Proteomes" id="UP001595528">
    <property type="component" value="Unassembled WGS sequence"/>
</dbReference>
<comment type="caution">
    <text evidence="16">The sequence shown here is derived from an EMBL/GenBank/DDBJ whole genome shotgun (WGS) entry which is preliminary data.</text>
</comment>